<feature type="chain" id="PRO_5007542005" evidence="2">
    <location>
        <begin position="18"/>
        <end position="129"/>
    </location>
</feature>
<proteinExistence type="predicted"/>
<reference evidence="3" key="1">
    <citation type="journal article" date="2018" name="PLoS Negl. Trop. Dis.">
        <title>Sialome diversity of ticks revealed by RNAseq of single tick salivary glands.</title>
        <authorList>
            <person name="Perner J."/>
            <person name="Kropackova S."/>
            <person name="Kopacek P."/>
            <person name="Ribeiro J.M."/>
        </authorList>
    </citation>
    <scope>NUCLEOTIDE SEQUENCE</scope>
    <source>
        <strain evidence="3">Siblings of single egg batch collected in Ceske Budejovice</strain>
        <tissue evidence="3">Salivary glands</tissue>
    </source>
</reference>
<evidence type="ECO:0000313" key="3">
    <source>
        <dbReference type="EMBL" id="JAR88490.1"/>
    </source>
</evidence>
<feature type="signal peptide" evidence="2">
    <location>
        <begin position="1"/>
        <end position="17"/>
    </location>
</feature>
<keyword evidence="2" id="KW-0732">Signal</keyword>
<protein>
    <submittedName>
        <fullName evidence="3">Putative secreted protein</fullName>
    </submittedName>
</protein>
<accession>A0A147BCJ3</accession>
<feature type="region of interest" description="Disordered" evidence="1">
    <location>
        <begin position="110"/>
        <end position="129"/>
    </location>
</feature>
<dbReference type="AlphaFoldDB" id="A0A147BCJ3"/>
<evidence type="ECO:0000256" key="2">
    <source>
        <dbReference type="SAM" id="SignalP"/>
    </source>
</evidence>
<name>A0A147BCJ3_IXORI</name>
<organism evidence="3">
    <name type="scientific">Ixodes ricinus</name>
    <name type="common">Common tick</name>
    <name type="synonym">Acarus ricinus</name>
    <dbReference type="NCBI Taxonomy" id="34613"/>
    <lineage>
        <taxon>Eukaryota</taxon>
        <taxon>Metazoa</taxon>
        <taxon>Ecdysozoa</taxon>
        <taxon>Arthropoda</taxon>
        <taxon>Chelicerata</taxon>
        <taxon>Arachnida</taxon>
        <taxon>Acari</taxon>
        <taxon>Parasitiformes</taxon>
        <taxon>Ixodida</taxon>
        <taxon>Ixodoidea</taxon>
        <taxon>Ixodidae</taxon>
        <taxon>Ixodinae</taxon>
        <taxon>Ixodes</taxon>
    </lineage>
</organism>
<dbReference type="EMBL" id="GEGO01006914">
    <property type="protein sequence ID" value="JAR88490.1"/>
    <property type="molecule type" value="Transcribed_RNA"/>
</dbReference>
<evidence type="ECO:0000256" key="1">
    <source>
        <dbReference type="SAM" id="MobiDB-lite"/>
    </source>
</evidence>
<sequence length="129" mass="14521">MQKSILVSLVMVPGVRLCPVRSTYYPAHTSKVDPEVATNDVADTGVSCCRTSRSWRLVVEMLAKSTSESECRCCPRRPNFLLLRLPWTVTVKSDLQQNWRLLHPPQLLGHHQGSDQRQHDTCMTSSSGN</sequence>